<dbReference type="KEGG" id="trr:M419DRAFT_105765"/>
<feature type="region of interest" description="Disordered" evidence="1">
    <location>
        <begin position="137"/>
        <end position="169"/>
    </location>
</feature>
<dbReference type="CDD" id="cd00048">
    <property type="entry name" value="DSRM_SF"/>
    <property type="match status" value="1"/>
</dbReference>
<name>A0A024SKE3_HYPJR</name>
<dbReference type="AlphaFoldDB" id="A0A024SKE3"/>
<dbReference type="Proteomes" id="UP000024376">
    <property type="component" value="Unassembled WGS sequence"/>
</dbReference>
<reference evidence="3" key="1">
    <citation type="journal article" date="2013" name="Ind. Biotechnol.">
        <title>Comparative genomics analysis of Trichoderma reesei strains.</title>
        <authorList>
            <person name="Koike H."/>
            <person name="Aerts A."/>
            <person name="LaButti K."/>
            <person name="Grigoriev I.V."/>
            <person name="Baker S.E."/>
        </authorList>
    </citation>
    <scope>NUCLEOTIDE SEQUENCE [LARGE SCALE GENOMIC DNA]</scope>
    <source>
        <strain evidence="3">ATCC 56765 / BCRC 32924 / NRRL 11460 / Rut C-30</strain>
    </source>
</reference>
<dbReference type="Gene3D" id="3.30.160.20">
    <property type="match status" value="1"/>
</dbReference>
<feature type="non-terminal residue" evidence="2">
    <location>
        <position position="258"/>
    </location>
</feature>
<dbReference type="EMBL" id="KI911139">
    <property type="protein sequence ID" value="ETS06518.1"/>
    <property type="molecule type" value="Genomic_DNA"/>
</dbReference>
<gene>
    <name evidence="2" type="ORF">M419DRAFT_105765</name>
</gene>
<proteinExistence type="predicted"/>
<evidence type="ECO:0008006" key="4">
    <source>
        <dbReference type="Google" id="ProtNLM"/>
    </source>
</evidence>
<protein>
    <recommendedName>
        <fullName evidence="4">DRBM domain-containing protein</fullName>
    </recommendedName>
</protein>
<dbReference type="HOGENOM" id="CLU_053554_1_0_1"/>
<dbReference type="OrthoDB" id="5222339at2759"/>
<evidence type="ECO:0000256" key="1">
    <source>
        <dbReference type="SAM" id="MobiDB-lite"/>
    </source>
</evidence>
<feature type="compositionally biased region" description="Basic and acidic residues" evidence="1">
    <location>
        <begin position="158"/>
        <end position="169"/>
    </location>
</feature>
<evidence type="ECO:0000313" key="3">
    <source>
        <dbReference type="Proteomes" id="UP000024376"/>
    </source>
</evidence>
<evidence type="ECO:0000313" key="2">
    <source>
        <dbReference type="EMBL" id="ETS06518.1"/>
    </source>
</evidence>
<sequence length="258" mass="28139">MTKPQLAALSQIVSFVEGPEPNVSDRDYVSLLMQYTQVKKYPGPTFTDQGLEVPVEGNFVMRWRTTCHLEIAGQIRSFPCEGYGLAEGEQPPLFGAKKASKQYAAKYALEYLQSRSSVTVPLPSTSKSTFGGVTIHSAAPRAAKNQSTSGSSEPVSGAHHESVSRDKTDFYGGKLPSLLEQVASEAKRLNFGCPEYRTYEDPKNKALFAGHPVFANGGRMPPEIGHVAGAISRNVAKEQIATALLDYFKTESDRREAM</sequence>
<accession>A0A024SKE3</accession>
<dbReference type="SUPFAM" id="SSF54768">
    <property type="entry name" value="dsRNA-binding domain-like"/>
    <property type="match status" value="1"/>
</dbReference>
<feature type="compositionally biased region" description="Polar residues" evidence="1">
    <location>
        <begin position="144"/>
        <end position="154"/>
    </location>
</feature>
<organism evidence="2 3">
    <name type="scientific">Hypocrea jecorina (strain ATCC 56765 / BCRC 32924 / NRRL 11460 / Rut C-30)</name>
    <name type="common">Trichoderma reesei</name>
    <dbReference type="NCBI Taxonomy" id="1344414"/>
    <lineage>
        <taxon>Eukaryota</taxon>
        <taxon>Fungi</taxon>
        <taxon>Dikarya</taxon>
        <taxon>Ascomycota</taxon>
        <taxon>Pezizomycotina</taxon>
        <taxon>Sordariomycetes</taxon>
        <taxon>Hypocreomycetidae</taxon>
        <taxon>Hypocreales</taxon>
        <taxon>Hypocreaceae</taxon>
        <taxon>Trichoderma</taxon>
    </lineage>
</organism>